<dbReference type="Proteomes" id="UP000635606">
    <property type="component" value="Unassembled WGS sequence"/>
</dbReference>
<feature type="domain" description="Carrier" evidence="1">
    <location>
        <begin position="11"/>
        <end position="76"/>
    </location>
</feature>
<reference evidence="2" key="1">
    <citation type="submission" date="2021-01" db="EMBL/GenBank/DDBJ databases">
        <title>Whole genome shotgun sequence of Virgisporangium ochraceum NBRC 16418.</title>
        <authorList>
            <person name="Komaki H."/>
            <person name="Tamura T."/>
        </authorList>
    </citation>
    <scope>NUCLEOTIDE SEQUENCE</scope>
    <source>
        <strain evidence="2">NBRC 16418</strain>
    </source>
</reference>
<dbReference type="Gene3D" id="1.10.1200.10">
    <property type="entry name" value="ACP-like"/>
    <property type="match status" value="1"/>
</dbReference>
<accession>A0A8J4E9X7</accession>
<evidence type="ECO:0000313" key="3">
    <source>
        <dbReference type="Proteomes" id="UP000635606"/>
    </source>
</evidence>
<dbReference type="SUPFAM" id="SSF47336">
    <property type="entry name" value="ACP-like"/>
    <property type="match status" value="1"/>
</dbReference>
<dbReference type="InterPro" id="IPR036736">
    <property type="entry name" value="ACP-like_sf"/>
</dbReference>
<evidence type="ECO:0000259" key="1">
    <source>
        <dbReference type="Pfam" id="PF00550"/>
    </source>
</evidence>
<dbReference type="RefSeq" id="WP_203927129.1">
    <property type="nucleotide sequence ID" value="NZ_BOPH01000023.1"/>
</dbReference>
<dbReference type="EMBL" id="BOPH01000023">
    <property type="protein sequence ID" value="GIJ67166.1"/>
    <property type="molecule type" value="Genomic_DNA"/>
</dbReference>
<dbReference type="Pfam" id="PF00550">
    <property type="entry name" value="PP-binding"/>
    <property type="match status" value="1"/>
</dbReference>
<comment type="caution">
    <text evidence="2">The sequence shown here is derived from an EMBL/GenBank/DDBJ whole genome shotgun (WGS) entry which is preliminary data.</text>
</comment>
<name>A0A8J4E9X7_9ACTN</name>
<evidence type="ECO:0000313" key="2">
    <source>
        <dbReference type="EMBL" id="GIJ67166.1"/>
    </source>
</evidence>
<dbReference type="InterPro" id="IPR009081">
    <property type="entry name" value="PP-bd_ACP"/>
</dbReference>
<dbReference type="AlphaFoldDB" id="A0A8J4E9X7"/>
<keyword evidence="3" id="KW-1185">Reference proteome</keyword>
<organism evidence="2 3">
    <name type="scientific">Virgisporangium ochraceum</name>
    <dbReference type="NCBI Taxonomy" id="65505"/>
    <lineage>
        <taxon>Bacteria</taxon>
        <taxon>Bacillati</taxon>
        <taxon>Actinomycetota</taxon>
        <taxon>Actinomycetes</taxon>
        <taxon>Micromonosporales</taxon>
        <taxon>Micromonosporaceae</taxon>
        <taxon>Virgisporangium</taxon>
    </lineage>
</organism>
<protein>
    <recommendedName>
        <fullName evidence="1">Carrier domain-containing protein</fullName>
    </recommendedName>
</protein>
<gene>
    <name evidence="2" type="ORF">Voc01_020830</name>
</gene>
<proteinExistence type="predicted"/>
<sequence>MQTGTDVLTEIGDLIREVLDEPDLDVPITRETSFQEDLAFESIDLVVLGTRLTERYGPAANLPAFLAELSLQEIIALRVGDLVDHLTGGR</sequence>